<reference evidence="3" key="1">
    <citation type="journal article" date="2011" name="Nat. Biotechnol.">
        <title>The genomic sequence of the Chinese hamster ovary (CHO)-K1 cell line.</title>
        <authorList>
            <person name="Xu X."/>
            <person name="Nagarajan H."/>
            <person name="Lewis N.E."/>
            <person name="Pan S."/>
            <person name="Cai Z."/>
            <person name="Liu X."/>
            <person name="Chen W."/>
            <person name="Xie M."/>
            <person name="Wang W."/>
            <person name="Hammond S."/>
            <person name="Andersen M.R."/>
            <person name="Neff N."/>
            <person name="Passarelli B."/>
            <person name="Koh W."/>
            <person name="Fan H.C."/>
            <person name="Wang J."/>
            <person name="Gui Y."/>
            <person name="Lee K.H."/>
            <person name="Betenbaugh M.J."/>
            <person name="Quake S.R."/>
            <person name="Famili I."/>
            <person name="Palsson B.O."/>
            <person name="Wang J."/>
        </authorList>
    </citation>
    <scope>NUCLEOTIDE SEQUENCE [LARGE SCALE GENOMIC DNA]</scope>
    <source>
        <strain evidence="3">CHO K1 cell line</strain>
    </source>
</reference>
<dbReference type="Pfam" id="PF08385">
    <property type="entry name" value="DHC_N1"/>
    <property type="match status" value="1"/>
</dbReference>
<sequence length="211" mass="24404">MNVAERAEDLRILRENLLLVARDYNRIIAMLSQDEQALFKERIRFLDKKIHPGLKKLHWALKGASAFFITECRIHASKVQMIVNDFKASTLTIGWKAQEMSEMLLVRITGKRVYRDLEFEESQKEHRMAVQKKLVELHQDVVDIMTNSYEVFKNDGPEVTRAVVGKPHILLTCSHSHQCVFLKYPTLVPNAARFQCLKSPLAAFRALPLFL</sequence>
<dbReference type="InterPro" id="IPR026983">
    <property type="entry name" value="DHC"/>
</dbReference>
<dbReference type="PANTHER" id="PTHR46532">
    <property type="entry name" value="MALE FERTILITY FACTOR KL5"/>
    <property type="match status" value="1"/>
</dbReference>
<dbReference type="InParanoid" id="G3GY65"/>
<organism evidence="2 3">
    <name type="scientific">Cricetulus griseus</name>
    <name type="common">Chinese hamster</name>
    <name type="synonym">Cricetulus barabensis griseus</name>
    <dbReference type="NCBI Taxonomy" id="10029"/>
    <lineage>
        <taxon>Eukaryota</taxon>
        <taxon>Metazoa</taxon>
        <taxon>Chordata</taxon>
        <taxon>Craniata</taxon>
        <taxon>Vertebrata</taxon>
        <taxon>Euteleostomi</taxon>
        <taxon>Mammalia</taxon>
        <taxon>Eutheria</taxon>
        <taxon>Euarchontoglires</taxon>
        <taxon>Glires</taxon>
        <taxon>Rodentia</taxon>
        <taxon>Myomorpha</taxon>
        <taxon>Muroidea</taxon>
        <taxon>Cricetidae</taxon>
        <taxon>Cricetinae</taxon>
        <taxon>Cricetulus</taxon>
    </lineage>
</organism>
<proteinExistence type="predicted"/>
<dbReference type="Proteomes" id="UP000001075">
    <property type="component" value="Unassembled WGS sequence"/>
</dbReference>
<evidence type="ECO:0000313" key="3">
    <source>
        <dbReference type="Proteomes" id="UP000001075"/>
    </source>
</evidence>
<dbReference type="GO" id="GO:0005858">
    <property type="term" value="C:axonemal dynein complex"/>
    <property type="evidence" value="ECO:0007669"/>
    <property type="project" value="TreeGrafter"/>
</dbReference>
<dbReference type="STRING" id="10029.G3GY65"/>
<dbReference type="AlphaFoldDB" id="G3GY65"/>
<feature type="domain" description="Dynein heavy chain tail" evidence="1">
    <location>
        <begin position="2"/>
        <end position="66"/>
    </location>
</feature>
<dbReference type="GO" id="GO:0045505">
    <property type="term" value="F:dynein intermediate chain binding"/>
    <property type="evidence" value="ECO:0007669"/>
    <property type="project" value="InterPro"/>
</dbReference>
<evidence type="ECO:0000259" key="1">
    <source>
        <dbReference type="Pfam" id="PF08385"/>
    </source>
</evidence>
<protein>
    <submittedName>
        <fullName evidence="2">Dynein heavy chain 2, axonemal</fullName>
    </submittedName>
</protein>
<dbReference type="GO" id="GO:0051959">
    <property type="term" value="F:dynein light intermediate chain binding"/>
    <property type="evidence" value="ECO:0007669"/>
    <property type="project" value="InterPro"/>
</dbReference>
<gene>
    <name evidence="2" type="ORF">I79_002736</name>
</gene>
<name>G3GY65_CRIGR</name>
<evidence type="ECO:0000313" key="2">
    <source>
        <dbReference type="EMBL" id="EGV93881.1"/>
    </source>
</evidence>
<dbReference type="PANTHER" id="PTHR46532:SF11">
    <property type="entry name" value="DYNEIN AXONEMAL HEAVY CHAIN 12"/>
    <property type="match status" value="1"/>
</dbReference>
<dbReference type="InterPro" id="IPR013594">
    <property type="entry name" value="Dynein_heavy_tail"/>
</dbReference>
<accession>G3GY65</accession>
<dbReference type="GO" id="GO:0007018">
    <property type="term" value="P:microtubule-based movement"/>
    <property type="evidence" value="ECO:0007669"/>
    <property type="project" value="InterPro"/>
</dbReference>
<dbReference type="EMBL" id="JH000064">
    <property type="protein sequence ID" value="EGV93881.1"/>
    <property type="molecule type" value="Genomic_DNA"/>
</dbReference>